<sequence length="85" mass="9624">MEAEIQCIILTRAHQTWATLAEDQMALYKAQKSLSEGYKQLGLKLRHTENRAMILEEMPDRQRGSRSSAKICPGVQKSCNCCVLL</sequence>
<dbReference type="PANTHER" id="PTHR34562">
    <property type="entry name" value="WPP DOMAIN-INTERACTING PROTEIN 2"/>
    <property type="match status" value="1"/>
</dbReference>
<organism evidence="1">
    <name type="scientific">Arundo donax</name>
    <name type="common">Giant reed</name>
    <name type="synonym">Donax arundinaceus</name>
    <dbReference type="NCBI Taxonomy" id="35708"/>
    <lineage>
        <taxon>Eukaryota</taxon>
        <taxon>Viridiplantae</taxon>
        <taxon>Streptophyta</taxon>
        <taxon>Embryophyta</taxon>
        <taxon>Tracheophyta</taxon>
        <taxon>Spermatophyta</taxon>
        <taxon>Magnoliopsida</taxon>
        <taxon>Liliopsida</taxon>
        <taxon>Poales</taxon>
        <taxon>Poaceae</taxon>
        <taxon>PACMAD clade</taxon>
        <taxon>Arundinoideae</taxon>
        <taxon>Arundineae</taxon>
        <taxon>Arundo</taxon>
    </lineage>
</organism>
<proteinExistence type="predicted"/>
<accession>A0A0A9GGI0</accession>
<dbReference type="InterPro" id="IPR044696">
    <property type="entry name" value="WIP1/2/3"/>
</dbReference>
<reference evidence="1" key="2">
    <citation type="journal article" date="2015" name="Data Brief">
        <title>Shoot transcriptome of the giant reed, Arundo donax.</title>
        <authorList>
            <person name="Barrero R.A."/>
            <person name="Guerrero F.D."/>
            <person name="Moolhuijzen P."/>
            <person name="Goolsby J.A."/>
            <person name="Tidwell J."/>
            <person name="Bellgard S.E."/>
            <person name="Bellgard M.I."/>
        </authorList>
    </citation>
    <scope>NUCLEOTIDE SEQUENCE</scope>
    <source>
        <tissue evidence="1">Shoot tissue taken approximately 20 cm above the soil surface</tissue>
    </source>
</reference>
<dbReference type="AlphaFoldDB" id="A0A0A9GGI0"/>
<dbReference type="EMBL" id="GBRH01176260">
    <property type="protein sequence ID" value="JAE21636.1"/>
    <property type="molecule type" value="Transcribed_RNA"/>
</dbReference>
<name>A0A0A9GGI0_ARUDO</name>
<evidence type="ECO:0000313" key="1">
    <source>
        <dbReference type="EMBL" id="JAE21636.1"/>
    </source>
</evidence>
<protein>
    <submittedName>
        <fullName evidence="1">Uncharacterized protein</fullName>
    </submittedName>
</protein>
<reference evidence="1" key="1">
    <citation type="submission" date="2014-09" db="EMBL/GenBank/DDBJ databases">
        <authorList>
            <person name="Magalhaes I.L.F."/>
            <person name="Oliveira U."/>
            <person name="Santos F.R."/>
            <person name="Vidigal T.H.D.A."/>
            <person name="Brescovit A.D."/>
            <person name="Santos A.J."/>
        </authorList>
    </citation>
    <scope>NUCLEOTIDE SEQUENCE</scope>
    <source>
        <tissue evidence="1">Shoot tissue taken approximately 20 cm above the soil surface</tissue>
    </source>
</reference>
<dbReference type="PANTHER" id="PTHR34562:SF13">
    <property type="entry name" value="OS08G0497900 PROTEIN"/>
    <property type="match status" value="1"/>
</dbReference>